<dbReference type="PANTHER" id="PTHR42711:SF5">
    <property type="entry name" value="ABC TRANSPORTER ATP-BINDING PROTEIN NATA"/>
    <property type="match status" value="1"/>
</dbReference>
<evidence type="ECO:0000256" key="1">
    <source>
        <dbReference type="ARBA" id="ARBA00005417"/>
    </source>
</evidence>
<keyword evidence="2" id="KW-0813">Transport</keyword>
<dbReference type="SUPFAM" id="SSF52540">
    <property type="entry name" value="P-loop containing nucleoside triphosphate hydrolases"/>
    <property type="match status" value="1"/>
</dbReference>
<dbReference type="InterPro" id="IPR003439">
    <property type="entry name" value="ABC_transporter-like_ATP-bd"/>
</dbReference>
<evidence type="ECO:0000256" key="2">
    <source>
        <dbReference type="ARBA" id="ARBA00022448"/>
    </source>
</evidence>
<dbReference type="InterPro" id="IPR050763">
    <property type="entry name" value="ABC_transporter_ATP-binding"/>
</dbReference>
<gene>
    <name evidence="6" type="ORF">SCHIN_v1c11420</name>
</gene>
<dbReference type="EMBL" id="CP043026">
    <property type="protein sequence ID" value="QEH62335.1"/>
    <property type="molecule type" value="Genomic_DNA"/>
</dbReference>
<comment type="similarity">
    <text evidence="1">Belongs to the ABC transporter superfamily.</text>
</comment>
<sequence length="246" mass="27809">MIEIKDLSKVFKNGAGIKNINLSINPGEICAILGPNGAGKSTLLKTIFKEYIPNFGEITFNNQTDNYLNNFSFFTDQSLFPKGVAIEFFCRYTAELVGVKPNEAKKRTKYLLDKLELSKYAKKTFASLSAGMQKKAMLAASLINEPECIFLDEPTANLDIESRRAMINLLQQMKNEGKTIVITSHIIDELQNIVDHAVVLKEGKIVYDKKFDNKKEKLEDIYFMHTDSKKAEDKFGNLTNFGEEVK</sequence>
<dbReference type="CDD" id="cd03230">
    <property type="entry name" value="ABC_DR_subfamily_A"/>
    <property type="match status" value="1"/>
</dbReference>
<dbReference type="AlphaFoldDB" id="A0A5B9Y654"/>
<dbReference type="SMART" id="SM00382">
    <property type="entry name" value="AAA"/>
    <property type="match status" value="1"/>
</dbReference>
<keyword evidence="7" id="KW-1185">Reference proteome</keyword>
<dbReference type="PANTHER" id="PTHR42711">
    <property type="entry name" value="ABC TRANSPORTER ATP-BINDING PROTEIN"/>
    <property type="match status" value="1"/>
</dbReference>
<dbReference type="InterPro" id="IPR017871">
    <property type="entry name" value="ABC_transporter-like_CS"/>
</dbReference>
<feature type="domain" description="ABC transporter" evidence="5">
    <location>
        <begin position="2"/>
        <end position="227"/>
    </location>
</feature>
<keyword evidence="3" id="KW-0547">Nucleotide-binding</keyword>
<dbReference type="Proteomes" id="UP000323144">
    <property type="component" value="Chromosome"/>
</dbReference>
<evidence type="ECO:0000256" key="3">
    <source>
        <dbReference type="ARBA" id="ARBA00022741"/>
    </source>
</evidence>
<keyword evidence="4 6" id="KW-0067">ATP-binding</keyword>
<dbReference type="PROSITE" id="PS50893">
    <property type="entry name" value="ABC_TRANSPORTER_2"/>
    <property type="match status" value="1"/>
</dbReference>
<evidence type="ECO:0000313" key="7">
    <source>
        <dbReference type="Proteomes" id="UP000323144"/>
    </source>
</evidence>
<dbReference type="Pfam" id="PF00005">
    <property type="entry name" value="ABC_tran"/>
    <property type="match status" value="1"/>
</dbReference>
<dbReference type="GO" id="GO:0005524">
    <property type="term" value="F:ATP binding"/>
    <property type="evidence" value="ECO:0007669"/>
    <property type="project" value="UniProtKB-KW"/>
</dbReference>
<dbReference type="PROSITE" id="PS00211">
    <property type="entry name" value="ABC_TRANSPORTER_1"/>
    <property type="match status" value="1"/>
</dbReference>
<protein>
    <submittedName>
        <fullName evidence="6">ABC transporter ATP-binding protein</fullName>
    </submittedName>
</protein>
<evidence type="ECO:0000259" key="5">
    <source>
        <dbReference type="PROSITE" id="PS50893"/>
    </source>
</evidence>
<dbReference type="Gene3D" id="3.40.50.300">
    <property type="entry name" value="P-loop containing nucleotide triphosphate hydrolases"/>
    <property type="match status" value="1"/>
</dbReference>
<accession>A0A5B9Y654</accession>
<evidence type="ECO:0000256" key="4">
    <source>
        <dbReference type="ARBA" id="ARBA00022840"/>
    </source>
</evidence>
<dbReference type="KEGG" id="schi:SCHIN_v1c11420"/>
<name>A0A5B9Y654_9MOLU</name>
<proteinExistence type="inferred from homology"/>
<dbReference type="InterPro" id="IPR027417">
    <property type="entry name" value="P-loop_NTPase"/>
</dbReference>
<evidence type="ECO:0000313" key="6">
    <source>
        <dbReference type="EMBL" id="QEH62335.1"/>
    </source>
</evidence>
<organism evidence="6 7">
    <name type="scientific">Spiroplasma chinense</name>
    <dbReference type="NCBI Taxonomy" id="216932"/>
    <lineage>
        <taxon>Bacteria</taxon>
        <taxon>Bacillati</taxon>
        <taxon>Mycoplasmatota</taxon>
        <taxon>Mollicutes</taxon>
        <taxon>Entomoplasmatales</taxon>
        <taxon>Spiroplasmataceae</taxon>
        <taxon>Spiroplasma</taxon>
    </lineage>
</organism>
<dbReference type="InterPro" id="IPR003593">
    <property type="entry name" value="AAA+_ATPase"/>
</dbReference>
<reference evidence="6 7" key="1">
    <citation type="submission" date="2019-08" db="EMBL/GenBank/DDBJ databases">
        <title>Complete genome sequence of Spiroplasma chinense CCH (DSM 19755).</title>
        <authorList>
            <person name="Shen H.-Y."/>
            <person name="Lin Y.-C."/>
            <person name="Chou L."/>
            <person name="Kuo C.-H."/>
        </authorList>
    </citation>
    <scope>NUCLEOTIDE SEQUENCE [LARGE SCALE GENOMIC DNA]</scope>
    <source>
        <strain evidence="6 7">CCH</strain>
    </source>
</reference>
<dbReference type="GO" id="GO:0016887">
    <property type="term" value="F:ATP hydrolysis activity"/>
    <property type="evidence" value="ECO:0007669"/>
    <property type="project" value="InterPro"/>
</dbReference>
<dbReference type="RefSeq" id="WP_166508694.1">
    <property type="nucleotide sequence ID" value="NZ_CP043026.1"/>
</dbReference>